<dbReference type="EMBL" id="OB660707">
    <property type="protein sequence ID" value="CAD7225966.1"/>
    <property type="molecule type" value="Genomic_DNA"/>
</dbReference>
<dbReference type="Pfam" id="PF00059">
    <property type="entry name" value="Lectin_C"/>
    <property type="match status" value="1"/>
</dbReference>
<proteinExistence type="predicted"/>
<evidence type="ECO:0000313" key="1">
    <source>
        <dbReference type="EMBL" id="CAD7225966.1"/>
    </source>
</evidence>
<dbReference type="InterPro" id="IPR050111">
    <property type="entry name" value="C-type_lectin/snaclec_domain"/>
</dbReference>
<dbReference type="InterPro" id="IPR016186">
    <property type="entry name" value="C-type_lectin-like/link_sf"/>
</dbReference>
<dbReference type="SMART" id="SM00034">
    <property type="entry name" value="CLECT"/>
    <property type="match status" value="1"/>
</dbReference>
<name>A0A7R8WBB1_9CRUS</name>
<reference evidence="1" key="1">
    <citation type="submission" date="2020-11" db="EMBL/GenBank/DDBJ databases">
        <authorList>
            <person name="Tran Van P."/>
        </authorList>
    </citation>
    <scope>NUCLEOTIDE SEQUENCE</scope>
</reference>
<dbReference type="PANTHER" id="PTHR22803">
    <property type="entry name" value="MANNOSE, PHOSPHOLIPASE, LECTIN RECEPTOR RELATED"/>
    <property type="match status" value="1"/>
</dbReference>
<dbReference type="SUPFAM" id="SSF56436">
    <property type="entry name" value="C-type lectin-like"/>
    <property type="match status" value="1"/>
</dbReference>
<dbReference type="PROSITE" id="PS50041">
    <property type="entry name" value="C_TYPE_LECTIN_2"/>
    <property type="match status" value="1"/>
</dbReference>
<sequence length="337" mass="36821">MDVGSWERLVKGPSAQKGKPSSEALIPLGSSDIVAKESRLLPSSCTQSVTVASHKRGSEPEAKFRGNQPSPIHDLLRVYWSASLEEVGLMLSGIGMGTFEVLLLSVLMLPLLAVASVQNPFFEIPDVTCVSDPMKSAVQLPTNLQCAMYCLKIAGTDYNTCNGFSFDAATSSCLLCNDGTNLDDRPDLEPSPGSSVSVRRFKTRCPPEWKFNLANGHCYGYQNDTKKTWSDAEDTCVAFGNGTHLISVGDQQELDFLTNITTENVWIGATDVGHWGTWIFTVGTPMTFTNWAPGQPNNLNNEQHCVEVSDLNEGVVGEYNDDRCSDKYFFICEGNGY</sequence>
<gene>
    <name evidence="1" type="ORF">CTOB1V02_LOCUS3894</name>
</gene>
<organism evidence="1">
    <name type="scientific">Cyprideis torosa</name>
    <dbReference type="NCBI Taxonomy" id="163714"/>
    <lineage>
        <taxon>Eukaryota</taxon>
        <taxon>Metazoa</taxon>
        <taxon>Ecdysozoa</taxon>
        <taxon>Arthropoda</taxon>
        <taxon>Crustacea</taxon>
        <taxon>Oligostraca</taxon>
        <taxon>Ostracoda</taxon>
        <taxon>Podocopa</taxon>
        <taxon>Podocopida</taxon>
        <taxon>Cytherocopina</taxon>
        <taxon>Cytheroidea</taxon>
        <taxon>Cytherideidae</taxon>
        <taxon>Cyprideis</taxon>
    </lineage>
</organism>
<dbReference type="AlphaFoldDB" id="A0A7R8WBB1"/>
<accession>A0A7R8WBB1</accession>
<dbReference type="OrthoDB" id="538816at2759"/>
<protein>
    <submittedName>
        <fullName evidence="1">Uncharacterized protein</fullName>
    </submittedName>
</protein>
<dbReference type="InterPro" id="IPR016187">
    <property type="entry name" value="CTDL_fold"/>
</dbReference>
<dbReference type="InterPro" id="IPR001304">
    <property type="entry name" value="C-type_lectin-like"/>
</dbReference>
<dbReference type="Gene3D" id="3.10.100.10">
    <property type="entry name" value="Mannose-Binding Protein A, subunit A"/>
    <property type="match status" value="1"/>
</dbReference>